<accession>A0A6N1VKY2</accession>
<organism evidence="2 3">
    <name type="scientific">Oricola thermophila</name>
    <dbReference type="NCBI Taxonomy" id="2742145"/>
    <lineage>
        <taxon>Bacteria</taxon>
        <taxon>Pseudomonadati</taxon>
        <taxon>Pseudomonadota</taxon>
        <taxon>Alphaproteobacteria</taxon>
        <taxon>Hyphomicrobiales</taxon>
        <taxon>Ahrensiaceae</taxon>
        <taxon>Oricola</taxon>
    </lineage>
</organism>
<dbReference type="KEGG" id="orm:HTY61_00655"/>
<dbReference type="Pfam" id="PF12697">
    <property type="entry name" value="Abhydrolase_6"/>
    <property type="match status" value="1"/>
</dbReference>
<feature type="domain" description="AB hydrolase-1" evidence="1">
    <location>
        <begin position="2"/>
        <end position="229"/>
    </location>
</feature>
<protein>
    <submittedName>
        <fullName evidence="2">Alpha/beta fold hydrolase</fullName>
    </submittedName>
</protein>
<dbReference type="GO" id="GO:0047372">
    <property type="term" value="F:monoacylglycerol lipase activity"/>
    <property type="evidence" value="ECO:0007669"/>
    <property type="project" value="TreeGrafter"/>
</dbReference>
<dbReference type="PANTHER" id="PTHR43798:SF5">
    <property type="entry name" value="MONOACYLGLYCEROL LIPASE ABHD6"/>
    <property type="match status" value="1"/>
</dbReference>
<proteinExistence type="predicted"/>
<dbReference type="InterPro" id="IPR050266">
    <property type="entry name" value="AB_hydrolase_sf"/>
</dbReference>
<evidence type="ECO:0000259" key="1">
    <source>
        <dbReference type="Pfam" id="PF12697"/>
    </source>
</evidence>
<dbReference type="InterPro" id="IPR000073">
    <property type="entry name" value="AB_hydrolase_1"/>
</dbReference>
<dbReference type="GO" id="GO:0046464">
    <property type="term" value="P:acylglycerol catabolic process"/>
    <property type="evidence" value="ECO:0007669"/>
    <property type="project" value="TreeGrafter"/>
</dbReference>
<reference evidence="2 3" key="1">
    <citation type="submission" date="2020-06" db="EMBL/GenBank/DDBJ databases">
        <title>Oricola thermophila sp. nov. isolated from a tidal sediments.</title>
        <authorList>
            <person name="Kwon K.K."/>
            <person name="Yang S.-H."/>
            <person name="Park M.-J."/>
        </authorList>
    </citation>
    <scope>NUCLEOTIDE SEQUENCE [LARGE SCALE GENOMIC DNA]</scope>
    <source>
        <strain evidence="2 3">MEBiC13590</strain>
    </source>
</reference>
<keyword evidence="3" id="KW-1185">Reference proteome</keyword>
<dbReference type="GO" id="GO:0016020">
    <property type="term" value="C:membrane"/>
    <property type="evidence" value="ECO:0007669"/>
    <property type="project" value="TreeGrafter"/>
</dbReference>
<dbReference type="SUPFAM" id="SSF53474">
    <property type="entry name" value="alpha/beta-Hydrolases"/>
    <property type="match status" value="1"/>
</dbReference>
<dbReference type="AlphaFoldDB" id="A0A6N1VKY2"/>
<evidence type="ECO:0000313" key="3">
    <source>
        <dbReference type="Proteomes" id="UP000509367"/>
    </source>
</evidence>
<name>A0A6N1VKY2_9HYPH</name>
<dbReference type="PRINTS" id="PR00111">
    <property type="entry name" value="ABHYDROLASE"/>
</dbReference>
<keyword evidence="2" id="KW-0378">Hydrolase</keyword>
<evidence type="ECO:0000313" key="2">
    <source>
        <dbReference type="EMBL" id="QKV20465.1"/>
    </source>
</evidence>
<sequence length="235" mass="24200">MLLHGFGGSGAHFRPVAEDLAARARVTMPDLPGHGASFDVAGSRHPRAAAEAVLATADAAGIGRFHLAGFSMGGAVACLIALAAPERVLSLTLLAPGGFGTEIAAGTLREFGIAREADAVRRALAKMMAPGATPPEREVALIAAERENERLAGEIAAIAEAITRDGKQGEIPRAMLAGIRCPVRVVWGTADPVLPVSQCRDLPENFRVDLVEGAGHMLVAEAPEAVRAALAAQLA</sequence>
<dbReference type="InterPro" id="IPR029058">
    <property type="entry name" value="AB_hydrolase_fold"/>
</dbReference>
<dbReference type="Proteomes" id="UP000509367">
    <property type="component" value="Chromosome"/>
</dbReference>
<gene>
    <name evidence="2" type="ORF">HTY61_00655</name>
</gene>
<dbReference type="PANTHER" id="PTHR43798">
    <property type="entry name" value="MONOACYLGLYCEROL LIPASE"/>
    <property type="match status" value="1"/>
</dbReference>
<dbReference type="EMBL" id="CP054836">
    <property type="protein sequence ID" value="QKV20465.1"/>
    <property type="molecule type" value="Genomic_DNA"/>
</dbReference>
<dbReference type="Gene3D" id="3.40.50.1820">
    <property type="entry name" value="alpha/beta hydrolase"/>
    <property type="match status" value="1"/>
</dbReference>